<proteinExistence type="predicted"/>
<protein>
    <submittedName>
        <fullName evidence="2">Alpha/beta fold hydrolase</fullName>
    </submittedName>
</protein>
<reference evidence="2" key="1">
    <citation type="submission" date="2020-10" db="EMBL/GenBank/DDBJ databases">
        <authorList>
            <person name="Gilroy R."/>
        </authorList>
    </citation>
    <scope>NUCLEOTIDE SEQUENCE</scope>
    <source>
        <strain evidence="2">ChiSjej6B24-2974</strain>
    </source>
</reference>
<dbReference type="PANTHER" id="PTHR11614">
    <property type="entry name" value="PHOSPHOLIPASE-RELATED"/>
    <property type="match status" value="1"/>
</dbReference>
<dbReference type="AlphaFoldDB" id="A0A9D0ZPB6"/>
<dbReference type="SUPFAM" id="SSF53474">
    <property type="entry name" value="alpha/beta-Hydrolases"/>
    <property type="match status" value="1"/>
</dbReference>
<name>A0A9D0ZPB6_9FIRM</name>
<accession>A0A9D0ZPB6</accession>
<evidence type="ECO:0000259" key="1">
    <source>
        <dbReference type="Pfam" id="PF12146"/>
    </source>
</evidence>
<dbReference type="InterPro" id="IPR051044">
    <property type="entry name" value="MAG_DAG_Lipase"/>
</dbReference>
<dbReference type="GO" id="GO:0016787">
    <property type="term" value="F:hydrolase activity"/>
    <property type="evidence" value="ECO:0007669"/>
    <property type="project" value="UniProtKB-KW"/>
</dbReference>
<dbReference type="Gene3D" id="3.40.50.1820">
    <property type="entry name" value="alpha/beta hydrolase"/>
    <property type="match status" value="1"/>
</dbReference>
<comment type="caution">
    <text evidence="2">The sequence shown here is derived from an EMBL/GenBank/DDBJ whole genome shotgun (WGS) entry which is preliminary data.</text>
</comment>
<dbReference type="Pfam" id="PF12146">
    <property type="entry name" value="Hydrolase_4"/>
    <property type="match status" value="1"/>
</dbReference>
<gene>
    <name evidence="2" type="ORF">IAA52_12650</name>
</gene>
<dbReference type="EMBL" id="DVFZ01000119">
    <property type="protein sequence ID" value="HIQ83934.1"/>
    <property type="molecule type" value="Genomic_DNA"/>
</dbReference>
<feature type="domain" description="Serine aminopeptidase S33" evidence="1">
    <location>
        <begin position="28"/>
        <end position="289"/>
    </location>
</feature>
<reference evidence="2" key="2">
    <citation type="journal article" date="2021" name="PeerJ">
        <title>Extensive microbial diversity within the chicken gut microbiome revealed by metagenomics and culture.</title>
        <authorList>
            <person name="Gilroy R."/>
            <person name="Ravi A."/>
            <person name="Getino M."/>
            <person name="Pursley I."/>
            <person name="Horton D.L."/>
            <person name="Alikhan N.F."/>
            <person name="Baker D."/>
            <person name="Gharbi K."/>
            <person name="Hall N."/>
            <person name="Watson M."/>
            <person name="Adriaenssens E.M."/>
            <person name="Foster-Nyarko E."/>
            <person name="Jarju S."/>
            <person name="Secka A."/>
            <person name="Antonio M."/>
            <person name="Oren A."/>
            <person name="Chaudhuri R.R."/>
            <person name="La Ragione R."/>
            <person name="Hildebrand F."/>
            <person name="Pallen M.J."/>
        </authorList>
    </citation>
    <scope>NUCLEOTIDE SEQUENCE</scope>
    <source>
        <strain evidence="2">ChiSjej6B24-2974</strain>
    </source>
</reference>
<sequence>MPHMETLSLNSELDGLELPVLTCIPDGEVRAVVQFSHGMCENKERYAPFMEFLAAHGFACAISDHRGHGAQARKRGELGYFGADGANALVDDLHQITNWLRGRFPGKRIYLFGHSMGSLAARVYAARFDKELAGLIVCGSPGWNPAAPFGRLLARFLGKLKGERKRGKFLKIITFGPFYRAFKHEESKCAWICSDKAVVDAYDADPLCGFTFTYNGFEALYSLMIQCYSRREKAGSPSLPIFFISGSEDTCRGGDKGFAQAIERMRARGYTRIDSRLYPGMRHEILNEPGRQAVYGDVLAWLEAREAEA</sequence>
<evidence type="ECO:0000313" key="2">
    <source>
        <dbReference type="EMBL" id="HIQ83934.1"/>
    </source>
</evidence>
<dbReference type="InterPro" id="IPR029058">
    <property type="entry name" value="AB_hydrolase_fold"/>
</dbReference>
<keyword evidence="2" id="KW-0378">Hydrolase</keyword>
<organism evidence="2 3">
    <name type="scientific">Candidatus Pullichristensenella stercorigallinarum</name>
    <dbReference type="NCBI Taxonomy" id="2840909"/>
    <lineage>
        <taxon>Bacteria</taxon>
        <taxon>Bacillati</taxon>
        <taxon>Bacillota</taxon>
        <taxon>Clostridia</taxon>
        <taxon>Candidatus Pullichristensenella</taxon>
    </lineage>
</organism>
<evidence type="ECO:0000313" key="3">
    <source>
        <dbReference type="Proteomes" id="UP000824260"/>
    </source>
</evidence>
<dbReference type="Proteomes" id="UP000824260">
    <property type="component" value="Unassembled WGS sequence"/>
</dbReference>
<dbReference type="InterPro" id="IPR022742">
    <property type="entry name" value="Hydrolase_4"/>
</dbReference>